<evidence type="ECO:0000313" key="3">
    <source>
        <dbReference type="Proteomes" id="UP000000851"/>
    </source>
</evidence>
<dbReference type="AlphaFoldDB" id="C7QFN7"/>
<dbReference type="STRING" id="479433.Caci_0021"/>
<dbReference type="InterPro" id="IPR010982">
    <property type="entry name" value="Lambda_DNA-bd_dom_sf"/>
</dbReference>
<dbReference type="Gene3D" id="1.10.260.40">
    <property type="entry name" value="lambda repressor-like DNA-binding domains"/>
    <property type="match status" value="1"/>
</dbReference>
<dbReference type="eggNOG" id="COG1813">
    <property type="taxonomic scope" value="Bacteria"/>
</dbReference>
<dbReference type="HOGENOM" id="CLU_055817_2_0_11"/>
<name>C7QFN7_CATAD</name>
<dbReference type="InterPro" id="IPR001387">
    <property type="entry name" value="Cro/C1-type_HTH"/>
</dbReference>
<dbReference type="InParanoid" id="C7QFN7"/>
<dbReference type="EMBL" id="CP001700">
    <property type="protein sequence ID" value="ACU68976.1"/>
    <property type="molecule type" value="Genomic_DNA"/>
</dbReference>
<evidence type="ECO:0000313" key="2">
    <source>
        <dbReference type="EMBL" id="ACU68976.1"/>
    </source>
</evidence>
<dbReference type="SUPFAM" id="SSF47413">
    <property type="entry name" value="lambda repressor-like DNA-binding domains"/>
    <property type="match status" value="1"/>
</dbReference>
<evidence type="ECO:0000259" key="1">
    <source>
        <dbReference type="PROSITE" id="PS50943"/>
    </source>
</evidence>
<reference evidence="2 3" key="1">
    <citation type="journal article" date="2009" name="Stand. Genomic Sci.">
        <title>Complete genome sequence of Catenulispora acidiphila type strain (ID 139908).</title>
        <authorList>
            <person name="Copeland A."/>
            <person name="Lapidus A."/>
            <person name="Glavina Del Rio T."/>
            <person name="Nolan M."/>
            <person name="Lucas S."/>
            <person name="Chen F."/>
            <person name="Tice H."/>
            <person name="Cheng J.F."/>
            <person name="Bruce D."/>
            <person name="Goodwin L."/>
            <person name="Pitluck S."/>
            <person name="Mikhailova N."/>
            <person name="Pati A."/>
            <person name="Ivanova N."/>
            <person name="Mavromatis K."/>
            <person name="Chen A."/>
            <person name="Palaniappan K."/>
            <person name="Chain P."/>
            <person name="Land M."/>
            <person name="Hauser L."/>
            <person name="Chang Y.J."/>
            <person name="Jeffries C.D."/>
            <person name="Chertkov O."/>
            <person name="Brettin T."/>
            <person name="Detter J.C."/>
            <person name="Han C."/>
            <person name="Ali Z."/>
            <person name="Tindall B.J."/>
            <person name="Goker M."/>
            <person name="Bristow J."/>
            <person name="Eisen J.A."/>
            <person name="Markowitz V."/>
            <person name="Hugenholtz P."/>
            <person name="Kyrpides N.C."/>
            <person name="Klenk H.P."/>
        </authorList>
    </citation>
    <scope>NUCLEOTIDE SEQUENCE [LARGE SCALE GENOMIC DNA]</scope>
    <source>
        <strain evidence="3">DSM 44928 / JCM 14897 / NBRC 102108 / NRRL B-24433 / ID139908</strain>
    </source>
</reference>
<dbReference type="GO" id="GO:0003677">
    <property type="term" value="F:DNA binding"/>
    <property type="evidence" value="ECO:0007669"/>
    <property type="project" value="InterPro"/>
</dbReference>
<dbReference type="Proteomes" id="UP000000851">
    <property type="component" value="Chromosome"/>
</dbReference>
<protein>
    <submittedName>
        <fullName evidence="2">Transcriptional regulator, XRE family</fullName>
    </submittedName>
</protein>
<sequence>MVHGRGHTVGMSPARSVLAEELGRRLRRHRLDLGLSGLEVAARAGVTQPSVSKIERGMMLPSTEVLERVLGVLGLADEHRTDLRDLLTRAVDDAADRRRHGRGLALLDAIAERERNTTALRSFSTSMIPPLLQTADYARYAARLTPWMSERELGRASALHLERQGVLFEQGRSFEFLLTESALRLCPGPPTLAATQADRLRVLSALPGVRIGIVPDSAAVSEVFPLYGFTLHDDAAVAVETFTGELLLSRADEIAAHAAVLDGYAAGADYDLETATGLLTSDRRPLASIPAPAGAGTG</sequence>
<dbReference type="PROSITE" id="PS50943">
    <property type="entry name" value="HTH_CROC1"/>
    <property type="match status" value="1"/>
</dbReference>
<organism evidence="2 3">
    <name type="scientific">Catenulispora acidiphila (strain DSM 44928 / JCM 14897 / NBRC 102108 / NRRL B-24433 / ID139908)</name>
    <dbReference type="NCBI Taxonomy" id="479433"/>
    <lineage>
        <taxon>Bacteria</taxon>
        <taxon>Bacillati</taxon>
        <taxon>Actinomycetota</taxon>
        <taxon>Actinomycetes</taxon>
        <taxon>Catenulisporales</taxon>
        <taxon>Catenulisporaceae</taxon>
        <taxon>Catenulispora</taxon>
    </lineage>
</organism>
<dbReference type="Pfam" id="PF13560">
    <property type="entry name" value="HTH_31"/>
    <property type="match status" value="1"/>
</dbReference>
<dbReference type="OrthoDB" id="4966777at2"/>
<keyword evidence="3" id="KW-1185">Reference proteome</keyword>
<gene>
    <name evidence="2" type="ordered locus">Caci_0021</name>
</gene>
<dbReference type="CDD" id="cd00093">
    <property type="entry name" value="HTH_XRE"/>
    <property type="match status" value="1"/>
</dbReference>
<dbReference type="InterPro" id="IPR043917">
    <property type="entry name" value="DUF5753"/>
</dbReference>
<feature type="domain" description="HTH cro/C1-type" evidence="1">
    <location>
        <begin position="26"/>
        <end position="79"/>
    </location>
</feature>
<dbReference type="KEGG" id="cai:Caci_0021"/>
<dbReference type="Pfam" id="PF19054">
    <property type="entry name" value="DUF5753"/>
    <property type="match status" value="1"/>
</dbReference>
<proteinExistence type="predicted"/>
<dbReference type="SMART" id="SM00530">
    <property type="entry name" value="HTH_XRE"/>
    <property type="match status" value="1"/>
</dbReference>
<accession>C7QFN7</accession>